<dbReference type="Proteomes" id="UP000271098">
    <property type="component" value="Unassembled WGS sequence"/>
</dbReference>
<feature type="region of interest" description="Disordered" evidence="1">
    <location>
        <begin position="146"/>
        <end position="172"/>
    </location>
</feature>
<dbReference type="WBParaSite" id="GPUH_0002535001-mRNA-1">
    <property type="protein sequence ID" value="GPUH_0002535001-mRNA-1"/>
    <property type="gene ID" value="GPUH_0002535001"/>
</dbReference>
<feature type="compositionally biased region" description="Low complexity" evidence="1">
    <location>
        <begin position="155"/>
        <end position="170"/>
    </location>
</feature>
<dbReference type="EMBL" id="UYRT01104661">
    <property type="protein sequence ID" value="VDN44051.1"/>
    <property type="molecule type" value="Genomic_DNA"/>
</dbReference>
<dbReference type="AlphaFoldDB" id="A0A183EWH9"/>
<proteinExistence type="predicted"/>
<feature type="region of interest" description="Disordered" evidence="1">
    <location>
        <begin position="1"/>
        <end position="79"/>
    </location>
</feature>
<organism evidence="4">
    <name type="scientific">Gongylonema pulchrum</name>
    <dbReference type="NCBI Taxonomy" id="637853"/>
    <lineage>
        <taxon>Eukaryota</taxon>
        <taxon>Metazoa</taxon>
        <taxon>Ecdysozoa</taxon>
        <taxon>Nematoda</taxon>
        <taxon>Chromadorea</taxon>
        <taxon>Rhabditida</taxon>
        <taxon>Spirurina</taxon>
        <taxon>Spiruromorpha</taxon>
        <taxon>Spiruroidea</taxon>
        <taxon>Gongylonematidae</taxon>
        <taxon>Gongylonema</taxon>
    </lineage>
</organism>
<feature type="compositionally biased region" description="Basic and acidic residues" evidence="1">
    <location>
        <begin position="48"/>
        <end position="67"/>
    </location>
</feature>
<gene>
    <name evidence="2" type="ORF">GPUH_LOCUS25319</name>
</gene>
<keyword evidence="3" id="KW-1185">Reference proteome</keyword>
<evidence type="ECO:0000256" key="1">
    <source>
        <dbReference type="SAM" id="MobiDB-lite"/>
    </source>
</evidence>
<evidence type="ECO:0000313" key="3">
    <source>
        <dbReference type="Proteomes" id="UP000271098"/>
    </source>
</evidence>
<feature type="compositionally biased region" description="Basic residues" evidence="1">
    <location>
        <begin position="38"/>
        <end position="47"/>
    </location>
</feature>
<evidence type="ECO:0000313" key="4">
    <source>
        <dbReference type="WBParaSite" id="GPUH_0002535001-mRNA-1"/>
    </source>
</evidence>
<reference evidence="2 3" key="2">
    <citation type="submission" date="2018-11" db="EMBL/GenBank/DDBJ databases">
        <authorList>
            <consortium name="Pathogen Informatics"/>
        </authorList>
    </citation>
    <scope>NUCLEOTIDE SEQUENCE [LARGE SCALE GENOMIC DNA]</scope>
</reference>
<protein>
    <submittedName>
        <fullName evidence="4">BZIP domain-containing protein</fullName>
    </submittedName>
</protein>
<accession>A0A183EWH9</accession>
<name>A0A183EWH9_9BILA</name>
<sequence>MPVPANQLPVPSKILPDDGNRRCELSEEDESGRPLSKTQKRRIRRERAKIATEIKSRQNPEPKESKKIATGSAETERSKLPNLFDAVPVWESRPATKALNVPRLADTVPAFDPEPKRRQIPRLADAPSTWDELGLKVAALISARKQVPAETHQASRGSSIGGSSLSDNTSRILPVKSGNVSTAAAQYGEQSTAAYQVSKPLAYDPSRPSYGLPNAANQQQLTSFSSDLASSLRSDVFWF</sequence>
<feature type="compositionally biased region" description="Basic and acidic residues" evidence="1">
    <location>
        <begin position="15"/>
        <end position="25"/>
    </location>
</feature>
<evidence type="ECO:0000313" key="2">
    <source>
        <dbReference type="EMBL" id="VDN44051.1"/>
    </source>
</evidence>
<reference evidence="4" key="1">
    <citation type="submission" date="2016-06" db="UniProtKB">
        <authorList>
            <consortium name="WormBaseParasite"/>
        </authorList>
    </citation>
    <scope>IDENTIFICATION</scope>
</reference>